<proteinExistence type="predicted"/>
<accession>A0ACC1HYD7</accession>
<gene>
    <name evidence="1" type="primary">RGP1</name>
    <name evidence="1" type="ORF">EV182_000147</name>
</gene>
<organism evidence="1 2">
    <name type="scientific">Spiromyces aspiralis</name>
    <dbReference type="NCBI Taxonomy" id="68401"/>
    <lineage>
        <taxon>Eukaryota</taxon>
        <taxon>Fungi</taxon>
        <taxon>Fungi incertae sedis</taxon>
        <taxon>Zoopagomycota</taxon>
        <taxon>Kickxellomycotina</taxon>
        <taxon>Kickxellomycetes</taxon>
        <taxon>Kickxellales</taxon>
        <taxon>Kickxellaceae</taxon>
        <taxon>Spiromyces</taxon>
    </lineage>
</organism>
<name>A0ACC1HYD7_9FUNG</name>
<dbReference type="EMBL" id="JAMZIH010000004">
    <property type="protein sequence ID" value="KAJ1680365.1"/>
    <property type="molecule type" value="Genomic_DNA"/>
</dbReference>
<protein>
    <submittedName>
        <fullName evidence="1">Golgi membrane exchange factor (Ric1p-Rgp1p) subunit</fullName>
    </submittedName>
</protein>
<keyword evidence="2" id="KW-1185">Reference proteome</keyword>
<reference evidence="1" key="1">
    <citation type="submission" date="2022-06" db="EMBL/GenBank/DDBJ databases">
        <title>Phylogenomic reconstructions and comparative analyses of Kickxellomycotina fungi.</title>
        <authorList>
            <person name="Reynolds N.K."/>
            <person name="Stajich J.E."/>
            <person name="Barry K."/>
            <person name="Grigoriev I.V."/>
            <person name="Crous P."/>
            <person name="Smith M.E."/>
        </authorList>
    </citation>
    <scope>NUCLEOTIDE SEQUENCE</scope>
    <source>
        <strain evidence="1">RSA 2271</strain>
    </source>
</reference>
<comment type="caution">
    <text evidence="1">The sequence shown here is derived from an EMBL/GenBank/DDBJ whole genome shotgun (WGS) entry which is preliminary data.</text>
</comment>
<sequence>MSRLKVATSLSQDGIYFAGSTITCHITFRNDPGSVYMSHPPSPSTPSLQVAKEQGMHSPSAGSSTSRQAVLSPSAVHRTENARQLAKSPRSNTVPMHSSPLNPNSARALGMHPQFSTSNVTADTTATDEREQADSPRRLRRLTYGDRLGDGSLRYQHDTGGPGHSPTVTPQPHRLRQSNLPAGQSTRPDMPSESGTSLDTDEASTGTDRQAVNTQPSKGRNPPSEASLVSYLSGFLRGINGSASATKSPSPALPPPMATEEGLDGVEYLALGVFKVRGTLRFIDAFFQGDVVASLVEQRAERGHMRSMSLLRGNPGPRGNKQPMGGGMQGWIPNDTASSSSQPLSLQRGDLKSVVVFETQPAIIFSEMNLRPGESETFKLEAELPESLPPTFRGKVARITYEVIIVVRKNMLDQRSHVIRLPIHVMPFVNSNGDLYRFSPWNAVLNANPPKVVSPPRSLTPSHGGDGIGNASSLLLPNHQRDSAGSGSDSDQDILQRLSSSEFLRSVLREISPVSGATGERPRVNSPTNNTIQGPASLVSRSILSACRTQAPKSFVLSHQNQRIVTVWLPTCSYQLGEVVLGKLDFHATTLPCYRVSVWLESIETPGASYKSQIRHYPDQWGCRIHGEYHEYCRALNRVGFSIPTTSAAAFPTFDATLFSNLWRLRIEILVAALSGPVPASGALPIQASISLSDDLLLKKRCQFPPIQTPQPPQPSVRRLSVGRPDHAYNHQALDLGPSTQAPRADLSLSSNPPSHLHGGSNGRRPRGQSFIAGGLPQLQASRDQSSGSLRQQRHSTFDPLIAGRSNTERRHYELPPMINTQILKCTVPLRMYPPARRRLSEPGVPSSRIPRYQRPQLLPLQLSSSSSQGQSTRNPYFNQPPHPSRQVLPSRGEFTISL</sequence>
<evidence type="ECO:0000313" key="2">
    <source>
        <dbReference type="Proteomes" id="UP001145114"/>
    </source>
</evidence>
<dbReference type="Proteomes" id="UP001145114">
    <property type="component" value="Unassembled WGS sequence"/>
</dbReference>
<evidence type="ECO:0000313" key="1">
    <source>
        <dbReference type="EMBL" id="KAJ1680365.1"/>
    </source>
</evidence>